<evidence type="ECO:0000313" key="1">
    <source>
        <dbReference type="EMBL" id="OTP16084.1"/>
    </source>
</evidence>
<dbReference type="EMBL" id="NGMM01000003">
    <property type="protein sequence ID" value="OTP16084.1"/>
    <property type="molecule type" value="Genomic_DNA"/>
</dbReference>
<organism evidence="1">
    <name type="scientific">Candidatus Enterococcus clewellii</name>
    <dbReference type="NCBI Taxonomy" id="1834193"/>
    <lineage>
        <taxon>Bacteria</taxon>
        <taxon>Bacillati</taxon>
        <taxon>Bacillota</taxon>
        <taxon>Bacilli</taxon>
        <taxon>Lactobacillales</taxon>
        <taxon>Enterococcaceae</taxon>
        <taxon>Enterococcus</taxon>
    </lineage>
</organism>
<accession>A0A242K799</accession>
<reference evidence="1" key="1">
    <citation type="submission" date="2017-05" db="EMBL/GenBank/DDBJ databases">
        <title>The Genome Sequence of Enterococcus sp. 9E7_DIV0242.</title>
        <authorList>
            <consortium name="The Broad Institute Genomics Platform"/>
            <consortium name="The Broad Institute Genomic Center for Infectious Diseases"/>
            <person name="Earl A."/>
            <person name="Manson A."/>
            <person name="Schwartman J."/>
            <person name="Gilmore M."/>
            <person name="Abouelleil A."/>
            <person name="Cao P."/>
            <person name="Chapman S."/>
            <person name="Cusick C."/>
            <person name="Shea T."/>
            <person name="Young S."/>
            <person name="Neafsey D."/>
            <person name="Nusbaum C."/>
            <person name="Birren B."/>
        </authorList>
    </citation>
    <scope>NUCLEOTIDE SEQUENCE [LARGE SCALE GENOMIC DNA]</scope>
    <source>
        <strain evidence="1">9E7_DIV0242</strain>
    </source>
</reference>
<gene>
    <name evidence="1" type="ORF">A5888_002298</name>
</gene>
<name>A0A242K799_9ENTE</name>
<protein>
    <submittedName>
        <fullName evidence="1">Uncharacterized protein</fullName>
    </submittedName>
</protein>
<proteinExistence type="predicted"/>
<sequence length="22" mass="2895">MFRLRQYIPMIKNRNWLMLQEN</sequence>
<comment type="caution">
    <text evidence="1">The sequence shown here is derived from an EMBL/GenBank/DDBJ whole genome shotgun (WGS) entry which is preliminary data.</text>
</comment>
<dbReference type="AlphaFoldDB" id="A0A242K799"/>